<name>A0ABV0N779_9TELE</name>
<dbReference type="EMBL" id="JAHRIO010030046">
    <property type="protein sequence ID" value="MEQ2167223.1"/>
    <property type="molecule type" value="Genomic_DNA"/>
</dbReference>
<evidence type="ECO:0000313" key="1">
    <source>
        <dbReference type="EMBL" id="MEQ2167223.1"/>
    </source>
</evidence>
<reference evidence="1 2" key="1">
    <citation type="submission" date="2021-06" db="EMBL/GenBank/DDBJ databases">
        <authorList>
            <person name="Palmer J.M."/>
        </authorList>
    </citation>
    <scope>NUCLEOTIDE SEQUENCE [LARGE SCALE GENOMIC DNA]</scope>
    <source>
        <strain evidence="1 2">GA_2019</strain>
        <tissue evidence="1">Muscle</tissue>
    </source>
</reference>
<feature type="non-terminal residue" evidence="1">
    <location>
        <position position="1"/>
    </location>
</feature>
<evidence type="ECO:0000313" key="2">
    <source>
        <dbReference type="Proteomes" id="UP001476798"/>
    </source>
</evidence>
<proteinExistence type="predicted"/>
<accession>A0ABV0N779</accession>
<sequence>EQARGDTIPPRLPNVNRQCDVEESRISHPPIYQNLCLVSRTLSAWVSRDPCHSTSLHLPCLCLLFPFPPTRDNIVVETPLFLFRKVILIPPLCSWRVWLMLSLLPWCLQPRLRFLGSRPARLATSSGRQWREVSSALQLSAAEPAPYVQSAAEPAPLLQSAAEQAPSLNLLLPNCQQRAAAATPADPSYLSSAVAAVSLSTETAALTAVTVAAAAALWSAVSAAETPLPPSLPSASPAPSSSSALPSASPAVIFNIVALSCSVI</sequence>
<dbReference type="Proteomes" id="UP001476798">
    <property type="component" value="Unassembled WGS sequence"/>
</dbReference>
<keyword evidence="2" id="KW-1185">Reference proteome</keyword>
<gene>
    <name evidence="1" type="ORF">GOODEAATRI_001866</name>
</gene>
<protein>
    <submittedName>
        <fullName evidence="1">Uncharacterized protein</fullName>
    </submittedName>
</protein>
<comment type="caution">
    <text evidence="1">The sequence shown here is derived from an EMBL/GenBank/DDBJ whole genome shotgun (WGS) entry which is preliminary data.</text>
</comment>
<organism evidence="1 2">
    <name type="scientific">Goodea atripinnis</name>
    <dbReference type="NCBI Taxonomy" id="208336"/>
    <lineage>
        <taxon>Eukaryota</taxon>
        <taxon>Metazoa</taxon>
        <taxon>Chordata</taxon>
        <taxon>Craniata</taxon>
        <taxon>Vertebrata</taxon>
        <taxon>Euteleostomi</taxon>
        <taxon>Actinopterygii</taxon>
        <taxon>Neopterygii</taxon>
        <taxon>Teleostei</taxon>
        <taxon>Neoteleostei</taxon>
        <taxon>Acanthomorphata</taxon>
        <taxon>Ovalentaria</taxon>
        <taxon>Atherinomorphae</taxon>
        <taxon>Cyprinodontiformes</taxon>
        <taxon>Goodeidae</taxon>
        <taxon>Goodea</taxon>
    </lineage>
</organism>